<dbReference type="Proteomes" id="UP000078227">
    <property type="component" value="Chromosome"/>
</dbReference>
<keyword evidence="3 9" id="KW-0808">Transferase</keyword>
<accession>A0ABX7PXX0</accession>
<comment type="pathway">
    <text evidence="9">Bacterial outer membrane biogenesis; lipopolysaccharide biosynthesis.</text>
</comment>
<evidence type="ECO:0000256" key="5">
    <source>
        <dbReference type="ARBA" id="ARBA00022985"/>
    </source>
</evidence>
<keyword evidence="7 9" id="KW-0472">Membrane</keyword>
<comment type="function">
    <text evidence="9">Catalyzes the transfer of an acyl chain from an acyl-[acyl-carrier-protein] (ACP) to a Kdo(2)-lipid IV(A) to form a Kdo(2)-(acyl)-lipid IV(A).</text>
</comment>
<keyword evidence="11" id="KW-1185">Reference proteome</keyword>
<dbReference type="EMBL" id="CP014007">
    <property type="protein sequence ID" value="QSV12325.1"/>
    <property type="molecule type" value="Genomic_DNA"/>
</dbReference>
<keyword evidence="5 9" id="KW-0448">Lipopolysaccharide biosynthesis</keyword>
<evidence type="ECO:0000256" key="8">
    <source>
        <dbReference type="ARBA" id="ARBA00023315"/>
    </source>
</evidence>
<comment type="pathway">
    <text evidence="9">Glycolipid biosynthesis; KDO(2)-lipid A biosynthesis; KDO(2)-lipid A from CMP-3-deoxy-D-manno-octulosonate and lipid IV(A): step 3/4.</text>
</comment>
<dbReference type="EC" id="2.3.1.241" evidence="9"/>
<dbReference type="CDD" id="cd07984">
    <property type="entry name" value="LPLAT_LABLAT-like"/>
    <property type="match status" value="1"/>
</dbReference>
<evidence type="ECO:0000256" key="6">
    <source>
        <dbReference type="ARBA" id="ARBA00022989"/>
    </source>
</evidence>
<dbReference type="HAMAP" id="MF_01942">
    <property type="entry name" value="Lipid_A_LpxL_LpxP"/>
    <property type="match status" value="1"/>
</dbReference>
<evidence type="ECO:0000256" key="2">
    <source>
        <dbReference type="ARBA" id="ARBA00022519"/>
    </source>
</evidence>
<evidence type="ECO:0000256" key="1">
    <source>
        <dbReference type="ARBA" id="ARBA00022475"/>
    </source>
</evidence>
<feature type="transmembrane region" description="Helical" evidence="9">
    <location>
        <begin position="20"/>
        <end position="45"/>
    </location>
</feature>
<dbReference type="PIRSF" id="PIRSF026649">
    <property type="entry name" value="MsbB"/>
    <property type="match status" value="1"/>
</dbReference>
<keyword evidence="4 9" id="KW-0812">Transmembrane</keyword>
<evidence type="ECO:0000313" key="10">
    <source>
        <dbReference type="EMBL" id="QSV12325.1"/>
    </source>
</evidence>
<evidence type="ECO:0000256" key="3">
    <source>
        <dbReference type="ARBA" id="ARBA00022679"/>
    </source>
</evidence>
<dbReference type="GO" id="GO:0016746">
    <property type="term" value="F:acyltransferase activity"/>
    <property type="evidence" value="ECO:0007669"/>
    <property type="project" value="UniProtKB-KW"/>
</dbReference>
<dbReference type="NCBIfam" id="NF005340">
    <property type="entry name" value="PRK06860.1"/>
    <property type="match status" value="1"/>
</dbReference>
<reference evidence="10 11" key="1">
    <citation type="submission" date="2021-03" db="EMBL/GenBank/DDBJ databases">
        <authorList>
            <person name="Li Y."/>
            <person name="Li S."/>
            <person name="Chen M."/>
            <person name="Peng G."/>
            <person name="Tan Z."/>
            <person name="An Q."/>
        </authorList>
    </citation>
    <scope>NUCLEOTIDE SEQUENCE [LARGE SCALE GENOMIC DNA]</scope>
    <source>
        <strain evidence="10 11">Ola 51</strain>
    </source>
</reference>
<dbReference type="PANTHER" id="PTHR30606:SF9">
    <property type="entry name" value="LIPID A BIOSYNTHESIS LAUROYLTRANSFERASE"/>
    <property type="match status" value="1"/>
</dbReference>
<keyword evidence="2 9" id="KW-0997">Cell inner membrane</keyword>
<protein>
    <recommendedName>
        <fullName evidence="9">Lipid A biosynthesis acyltransferase</fullName>
        <ecNumber evidence="9">2.3.1.241</ecNumber>
    </recommendedName>
    <alternativeName>
        <fullName evidence="9">Kdo(2)-lipid IV(A) acyltransferase</fullName>
    </alternativeName>
</protein>
<feature type="short sequence motif" description="HXXXXD motif" evidence="9">
    <location>
        <begin position="132"/>
        <end position="137"/>
    </location>
</feature>
<evidence type="ECO:0000313" key="11">
    <source>
        <dbReference type="Proteomes" id="UP000078227"/>
    </source>
</evidence>
<proteinExistence type="inferred from homology"/>
<keyword evidence="8 9" id="KW-0012">Acyltransferase</keyword>
<dbReference type="PANTHER" id="PTHR30606">
    <property type="entry name" value="LIPID A BIOSYNTHESIS LAUROYL ACYLTRANSFERASE"/>
    <property type="match status" value="1"/>
</dbReference>
<evidence type="ECO:0000256" key="7">
    <source>
        <dbReference type="ARBA" id="ARBA00023136"/>
    </source>
</evidence>
<comment type="subcellular location">
    <subcellularLocation>
        <location evidence="9">Cell inner membrane</location>
        <topology evidence="9">Single-pass membrane protein</topology>
    </subcellularLocation>
</comment>
<dbReference type="Pfam" id="PF03279">
    <property type="entry name" value="Lip_A_acyltrans"/>
    <property type="match status" value="1"/>
</dbReference>
<keyword evidence="6 9" id="KW-1133">Transmembrane helix</keyword>
<dbReference type="InterPro" id="IPR011920">
    <property type="entry name" value="Lipid_A_LpxL_LpxP"/>
</dbReference>
<comment type="catalytic activity">
    <reaction evidence="9">
        <text>an alpha-Kdo-(2-&gt;4)-alpha-Kdo-(2-&gt;6)-lipid IVA + a fatty acyl-[ACP] = an alpha-Kdo-(2-&gt;4)-alpha-Kdo-(2-&gt;6)-(acyl)-lipid IVA + holo-[ACP]</text>
        <dbReference type="Rhea" id="RHEA:69396"/>
        <dbReference type="Rhea" id="RHEA-COMP:9685"/>
        <dbReference type="Rhea" id="RHEA-COMP:14125"/>
        <dbReference type="ChEBI" id="CHEBI:64479"/>
        <dbReference type="ChEBI" id="CHEBI:138651"/>
        <dbReference type="ChEBI" id="CHEBI:176429"/>
        <dbReference type="ChEBI" id="CHEBI:176430"/>
        <dbReference type="EC" id="2.3.1.241"/>
    </reaction>
</comment>
<evidence type="ECO:0000256" key="4">
    <source>
        <dbReference type="ARBA" id="ARBA00022692"/>
    </source>
</evidence>
<dbReference type="NCBIfam" id="TIGR02207">
    <property type="entry name" value="lipid_A_htrB"/>
    <property type="match status" value="1"/>
</dbReference>
<organism evidence="10 11">
    <name type="scientific">Kosakonia oryzae</name>
    <dbReference type="NCBI Taxonomy" id="497725"/>
    <lineage>
        <taxon>Bacteria</taxon>
        <taxon>Pseudomonadati</taxon>
        <taxon>Pseudomonadota</taxon>
        <taxon>Gammaproteobacteria</taxon>
        <taxon>Enterobacterales</taxon>
        <taxon>Enterobacteriaceae</taxon>
        <taxon>Kosakonia</taxon>
    </lineage>
</organism>
<evidence type="ECO:0000256" key="9">
    <source>
        <dbReference type="HAMAP-Rule" id="MF_01942"/>
    </source>
</evidence>
<sequence>MTLLPKFSASLLHPRFWPTWFGIGVLWLVVQLPYPVIYRLGYGIGHLAKRVMKRRVKIAERNLELCFPQMGAEERQRMVSQNFASVGMGLLETGMAWFWSDRRIARWMDVSGFEYVRDVQAQGRGILLIGVHFLTLEMGARMFGMNEPGIGVYRPNDNPVIDLVQTWGRMRSNKSMIDRKDLKGMIRALKAGEVVWYAPDHDYGPRASVFAPFFAVEQAASTSGTWMLARMSQAAIVPFVPRRKPDAKGYELIMLEPEYSPPLDDAETTAAWMNKVVERCIMMAPEQYMWLHRRFKTRRKASLLATEHLNSPHLRAFFHHTKIALRIAATIT</sequence>
<gene>
    <name evidence="9" type="primary">lpxL</name>
    <name evidence="10" type="ORF">AWR26_15675</name>
</gene>
<keyword evidence="1 9" id="KW-1003">Cell membrane</keyword>
<dbReference type="InterPro" id="IPR004960">
    <property type="entry name" value="LipA_acyltrans"/>
</dbReference>
<name>A0ABX7PXX0_9ENTR</name>
<comment type="similarity">
    <text evidence="9">Belongs to the LpxL/LpxM/LpxP family.</text>
</comment>